<protein>
    <submittedName>
        <fullName evidence="3">Uncharacterized protein</fullName>
    </submittedName>
</protein>
<keyword evidence="2" id="KW-0732">Signal</keyword>
<name>A0A917BPB2_9HYPH</name>
<comment type="caution">
    <text evidence="3">The sequence shown here is derived from an EMBL/GenBank/DDBJ whole genome shotgun (WGS) entry which is preliminary data.</text>
</comment>
<feature type="signal peptide" evidence="2">
    <location>
        <begin position="1"/>
        <end position="27"/>
    </location>
</feature>
<dbReference type="Proteomes" id="UP000606044">
    <property type="component" value="Unassembled WGS sequence"/>
</dbReference>
<organism evidence="3 4">
    <name type="scientific">Azorhizobium oxalatiphilum</name>
    <dbReference type="NCBI Taxonomy" id="980631"/>
    <lineage>
        <taxon>Bacteria</taxon>
        <taxon>Pseudomonadati</taxon>
        <taxon>Pseudomonadota</taxon>
        <taxon>Alphaproteobacteria</taxon>
        <taxon>Hyphomicrobiales</taxon>
        <taxon>Xanthobacteraceae</taxon>
        <taxon>Azorhizobium</taxon>
    </lineage>
</organism>
<proteinExistence type="predicted"/>
<feature type="chain" id="PRO_5036880776" evidence="2">
    <location>
        <begin position="28"/>
        <end position="100"/>
    </location>
</feature>
<sequence length="100" mass="10202">MTTFTTKLIAASMIAAGLAGAASSAMADETINKGNREFQAVAAGAYDQRGPVAGNQVQLPVNAEPASFERTISMAPAGSLDPHYGPFSDNDPHSGPSHNG</sequence>
<evidence type="ECO:0000256" key="2">
    <source>
        <dbReference type="SAM" id="SignalP"/>
    </source>
</evidence>
<reference evidence="3" key="1">
    <citation type="journal article" date="2014" name="Int. J. Syst. Evol. Microbiol.">
        <title>Complete genome sequence of Corynebacterium casei LMG S-19264T (=DSM 44701T), isolated from a smear-ripened cheese.</title>
        <authorList>
            <consortium name="US DOE Joint Genome Institute (JGI-PGF)"/>
            <person name="Walter F."/>
            <person name="Albersmeier A."/>
            <person name="Kalinowski J."/>
            <person name="Ruckert C."/>
        </authorList>
    </citation>
    <scope>NUCLEOTIDE SEQUENCE</scope>
    <source>
        <strain evidence="3">CCM 7897</strain>
    </source>
</reference>
<dbReference type="EMBL" id="BMCT01000001">
    <property type="protein sequence ID" value="GGF51076.1"/>
    <property type="molecule type" value="Genomic_DNA"/>
</dbReference>
<feature type="region of interest" description="Disordered" evidence="1">
    <location>
        <begin position="73"/>
        <end position="100"/>
    </location>
</feature>
<evidence type="ECO:0000313" key="3">
    <source>
        <dbReference type="EMBL" id="GGF51076.1"/>
    </source>
</evidence>
<dbReference type="AlphaFoldDB" id="A0A917BPB2"/>
<dbReference type="RefSeq" id="WP_188575618.1">
    <property type="nucleotide sequence ID" value="NZ_BMCT01000001.1"/>
</dbReference>
<evidence type="ECO:0000313" key="4">
    <source>
        <dbReference type="Proteomes" id="UP000606044"/>
    </source>
</evidence>
<keyword evidence="4" id="KW-1185">Reference proteome</keyword>
<reference evidence="3" key="2">
    <citation type="submission" date="2020-09" db="EMBL/GenBank/DDBJ databases">
        <authorList>
            <person name="Sun Q."/>
            <person name="Sedlacek I."/>
        </authorList>
    </citation>
    <scope>NUCLEOTIDE SEQUENCE</scope>
    <source>
        <strain evidence="3">CCM 7897</strain>
    </source>
</reference>
<gene>
    <name evidence="3" type="ORF">GCM10007301_08100</name>
</gene>
<evidence type="ECO:0000256" key="1">
    <source>
        <dbReference type="SAM" id="MobiDB-lite"/>
    </source>
</evidence>
<accession>A0A917BPB2</accession>